<dbReference type="Gene3D" id="3.30.450.40">
    <property type="match status" value="1"/>
</dbReference>
<evidence type="ECO:0000313" key="2">
    <source>
        <dbReference type="EMBL" id="RKN09601.1"/>
    </source>
</evidence>
<dbReference type="SUPFAM" id="SSF55781">
    <property type="entry name" value="GAF domain-like"/>
    <property type="match status" value="1"/>
</dbReference>
<dbReference type="EMBL" id="RBDY01000007">
    <property type="protein sequence ID" value="RKN23280.1"/>
    <property type="molecule type" value="Genomic_DNA"/>
</dbReference>
<evidence type="ECO:0000313" key="4">
    <source>
        <dbReference type="Proteomes" id="UP000268652"/>
    </source>
</evidence>
<dbReference type="InterPro" id="IPR000014">
    <property type="entry name" value="PAS"/>
</dbReference>
<evidence type="ECO:0000313" key="5">
    <source>
        <dbReference type="Proteomes" id="UP000275024"/>
    </source>
</evidence>
<dbReference type="InterPro" id="IPR029016">
    <property type="entry name" value="GAF-like_dom_sf"/>
</dbReference>
<name>A0A3A9W8J5_9ACTN</name>
<dbReference type="InterPro" id="IPR035965">
    <property type="entry name" value="PAS-like_dom_sf"/>
</dbReference>
<dbReference type="InterPro" id="IPR013656">
    <property type="entry name" value="PAS_4"/>
</dbReference>
<dbReference type="GO" id="GO:0006355">
    <property type="term" value="P:regulation of DNA-templated transcription"/>
    <property type="evidence" value="ECO:0007669"/>
    <property type="project" value="InterPro"/>
</dbReference>
<dbReference type="Proteomes" id="UP000275024">
    <property type="component" value="Unassembled WGS sequence"/>
</dbReference>
<dbReference type="Pfam" id="PF08448">
    <property type="entry name" value="PAS_4"/>
    <property type="match status" value="1"/>
</dbReference>
<dbReference type="NCBIfam" id="TIGR00229">
    <property type="entry name" value="sensory_box"/>
    <property type="match status" value="1"/>
</dbReference>
<keyword evidence="4" id="KW-1185">Reference proteome</keyword>
<dbReference type="SMART" id="SM00091">
    <property type="entry name" value="PAS"/>
    <property type="match status" value="2"/>
</dbReference>
<protein>
    <submittedName>
        <fullName evidence="2">PAS domain S-box protein</fullName>
    </submittedName>
</protein>
<dbReference type="Proteomes" id="UP000268652">
    <property type="component" value="Unassembled WGS sequence"/>
</dbReference>
<accession>A0A3A9W8J5</accession>
<dbReference type="SUPFAM" id="SSF55785">
    <property type="entry name" value="PYP-like sensor domain (PAS domain)"/>
    <property type="match status" value="2"/>
</dbReference>
<evidence type="ECO:0000259" key="1">
    <source>
        <dbReference type="PROSITE" id="PS50112"/>
    </source>
</evidence>
<dbReference type="AlphaFoldDB" id="A0A3A9W8J5"/>
<dbReference type="InterPro" id="IPR013767">
    <property type="entry name" value="PAS_fold"/>
</dbReference>
<gene>
    <name evidence="3" type="ORF">D7318_12250</name>
    <name evidence="2" type="ORF">D7319_11070</name>
</gene>
<comment type="caution">
    <text evidence="2">The sequence shown here is derived from an EMBL/GenBank/DDBJ whole genome shotgun (WGS) entry which is preliminary data.</text>
</comment>
<evidence type="ECO:0000313" key="3">
    <source>
        <dbReference type="EMBL" id="RKN23280.1"/>
    </source>
</evidence>
<reference evidence="4 5" key="1">
    <citation type="submission" date="2018-09" db="EMBL/GenBank/DDBJ databases">
        <title>Streptomyces sp. nov. DS1-2, an endophytic actinomycete isolated from roots of Dendrobium scabrilingue.</title>
        <authorList>
            <person name="Kuncharoen N."/>
            <person name="Kudo T."/>
            <person name="Ohkuma M."/>
            <person name="Yuki M."/>
            <person name="Tanasupawat S."/>
        </authorList>
    </citation>
    <scope>NUCLEOTIDE SEQUENCE [LARGE SCALE GENOMIC DNA]</scope>
    <source>
        <strain evidence="2 5">AZ1-7</strain>
        <strain evidence="3 4">DS1-2</strain>
    </source>
</reference>
<proteinExistence type="predicted"/>
<feature type="domain" description="PAS" evidence="1">
    <location>
        <begin position="54"/>
        <end position="102"/>
    </location>
</feature>
<dbReference type="PROSITE" id="PS50112">
    <property type="entry name" value="PAS"/>
    <property type="match status" value="1"/>
</dbReference>
<organism evidence="2 5">
    <name type="scientific">Streptomyces radicis</name>
    <dbReference type="NCBI Taxonomy" id="1750517"/>
    <lineage>
        <taxon>Bacteria</taxon>
        <taxon>Bacillati</taxon>
        <taxon>Actinomycetota</taxon>
        <taxon>Actinomycetes</taxon>
        <taxon>Kitasatosporales</taxon>
        <taxon>Streptomycetaceae</taxon>
        <taxon>Streptomyces</taxon>
    </lineage>
</organism>
<dbReference type="Pfam" id="PF00989">
    <property type="entry name" value="PAS"/>
    <property type="match status" value="1"/>
</dbReference>
<sequence length="498" mass="52564">MKPYVTEVTMQLNGSARLRPAPTLLCRGYQVTIPSEAQPAPLVSAADLSPGVSDERLLTALLDGSDAALFAMDTDGRVTHWNRNAERLLGWTREQAVGRTGLGGWAVRDADAADVGTRLLAALTAPPGPPGVTPRTAHEFPLLRRDGGRLLVRALTTAIRGADGRPSGVYVAFGEVHAQLALERGLALSDALLGDSTWAVLVADADLRTVAANERAARAMGLTPVDMLGEPLAEFCGEGLDELECALERTLAGQPPEEPIELWVTPLDEGLGDDRFGAPATPPGAQRRCLLSGFLRLGSPTAHGAAPLGVAWVFQDITRSRRAAQESARRAFRDSQLSRATRAAAECDDPVEAAQLHLHYALAGFSEHALLDVVGDAAALIRLAESPGAFHEVSTPAHGVTVRYAQGHPALQALERGVTVRATGGAARSVLATEHRWPDEAEHALCVVLRSRGRSLGVVTFLRGAGRRAFDRADAAYGEDVALRVAAALDLGGVAGDR</sequence>
<dbReference type="Gene3D" id="3.30.450.20">
    <property type="entry name" value="PAS domain"/>
    <property type="match status" value="2"/>
</dbReference>
<dbReference type="CDD" id="cd00130">
    <property type="entry name" value="PAS"/>
    <property type="match status" value="2"/>
</dbReference>
<dbReference type="EMBL" id="RBDX01000007">
    <property type="protein sequence ID" value="RKN09601.1"/>
    <property type="molecule type" value="Genomic_DNA"/>
</dbReference>
<dbReference type="OrthoDB" id="3687827at2"/>